<keyword evidence="6" id="KW-0520">NAD</keyword>
<reference evidence="13 14" key="1">
    <citation type="submission" date="2016-04" db="EMBL/GenBank/DDBJ databases">
        <authorList>
            <person name="Evans L.H."/>
            <person name="Alamgir A."/>
            <person name="Owens N."/>
            <person name="Weber N.D."/>
            <person name="Virtaneva K."/>
            <person name="Barbian K."/>
            <person name="Babar A."/>
            <person name="Rosenke K."/>
        </authorList>
    </citation>
    <scope>NUCLEOTIDE SEQUENCE [LARGE SCALE GENOMIC DNA]</scope>
    <source>
        <strain evidence="14">S5(T) (JCM 30642 \VKM B-2941)</strain>
    </source>
</reference>
<dbReference type="GO" id="GO:0006103">
    <property type="term" value="P:2-oxoglutarate metabolic process"/>
    <property type="evidence" value="ECO:0007669"/>
    <property type="project" value="TreeGrafter"/>
</dbReference>
<dbReference type="RefSeq" id="WP_148689430.1">
    <property type="nucleotide sequence ID" value="NZ_LT671858.1"/>
</dbReference>
<feature type="domain" description="Pyridine nucleotide-disulphide oxidoreductase dimerisation" evidence="11">
    <location>
        <begin position="339"/>
        <end position="447"/>
    </location>
</feature>
<evidence type="ECO:0000259" key="11">
    <source>
        <dbReference type="Pfam" id="PF02852"/>
    </source>
</evidence>
<comment type="similarity">
    <text evidence="2 9">Belongs to the class-I pyridine nucleotide-disulfide oxidoreductase family.</text>
</comment>
<dbReference type="InterPro" id="IPR012999">
    <property type="entry name" value="Pyr_OxRdtase_I_AS"/>
</dbReference>
<evidence type="ECO:0000259" key="12">
    <source>
        <dbReference type="Pfam" id="PF07992"/>
    </source>
</evidence>
<dbReference type="InterPro" id="IPR023753">
    <property type="entry name" value="FAD/NAD-binding_dom"/>
</dbReference>
<dbReference type="InterPro" id="IPR001100">
    <property type="entry name" value="Pyr_nuc-diS_OxRdtase"/>
</dbReference>
<dbReference type="Pfam" id="PF07992">
    <property type="entry name" value="Pyr_redox_2"/>
    <property type="match status" value="1"/>
</dbReference>
<evidence type="ECO:0000256" key="6">
    <source>
        <dbReference type="ARBA" id="ARBA00023027"/>
    </source>
</evidence>
<protein>
    <submittedName>
        <fullName evidence="13">Dihydrolipoamide dehydrogenase</fullName>
    </submittedName>
</protein>
<dbReference type="AlphaFoldDB" id="A0A1N5S803"/>
<dbReference type="GeneID" id="41587426"/>
<name>A0A1N5S803_9ARCH</name>
<dbReference type="SUPFAM" id="SSF55424">
    <property type="entry name" value="FAD/NAD-linked reductases, dimerisation (C-terminal) domain"/>
    <property type="match status" value="1"/>
</dbReference>
<dbReference type="PANTHER" id="PTHR22912:SF151">
    <property type="entry name" value="DIHYDROLIPOYL DEHYDROGENASE, MITOCHONDRIAL"/>
    <property type="match status" value="1"/>
</dbReference>
<dbReference type="PRINTS" id="PR00368">
    <property type="entry name" value="FADPNR"/>
</dbReference>
<dbReference type="GO" id="GO:0050660">
    <property type="term" value="F:flavin adenine dinucleotide binding"/>
    <property type="evidence" value="ECO:0007669"/>
    <property type="project" value="TreeGrafter"/>
</dbReference>
<evidence type="ECO:0000313" key="13">
    <source>
        <dbReference type="EMBL" id="SIM32159.1"/>
    </source>
</evidence>
<evidence type="ECO:0000256" key="3">
    <source>
        <dbReference type="ARBA" id="ARBA00022630"/>
    </source>
</evidence>
<dbReference type="Gene3D" id="3.30.390.30">
    <property type="match status" value="1"/>
</dbReference>
<keyword evidence="7" id="KW-1015">Disulfide bond</keyword>
<evidence type="ECO:0000256" key="2">
    <source>
        <dbReference type="ARBA" id="ARBA00007532"/>
    </source>
</evidence>
<feature type="domain" description="FAD/NAD(P)-binding" evidence="12">
    <location>
        <begin position="4"/>
        <end position="318"/>
    </location>
</feature>
<comment type="cofactor">
    <cofactor evidence="1">
        <name>FAD</name>
        <dbReference type="ChEBI" id="CHEBI:57692"/>
    </cofactor>
</comment>
<evidence type="ECO:0000313" key="14">
    <source>
        <dbReference type="Proteomes" id="UP000195607"/>
    </source>
</evidence>
<gene>
    <name evidence="13" type="ORF">CSP5_0118</name>
</gene>
<dbReference type="Proteomes" id="UP000195607">
    <property type="component" value="Chromosome I"/>
</dbReference>
<dbReference type="PRINTS" id="PR00411">
    <property type="entry name" value="PNDRDTASEI"/>
</dbReference>
<keyword evidence="5 9" id="KW-0560">Oxidoreductase</keyword>
<dbReference type="GO" id="GO:0004148">
    <property type="term" value="F:dihydrolipoyl dehydrogenase (NADH) activity"/>
    <property type="evidence" value="ECO:0007669"/>
    <property type="project" value="TreeGrafter"/>
</dbReference>
<dbReference type="EMBL" id="LT671858">
    <property type="protein sequence ID" value="SIM32159.1"/>
    <property type="molecule type" value="Genomic_DNA"/>
</dbReference>
<accession>A0A1N5S803</accession>
<keyword evidence="4 9" id="KW-0274">FAD</keyword>
<keyword evidence="8 9" id="KW-0676">Redox-active center</keyword>
<evidence type="ECO:0000256" key="8">
    <source>
        <dbReference type="ARBA" id="ARBA00023284"/>
    </source>
</evidence>
<dbReference type="PANTHER" id="PTHR22912">
    <property type="entry name" value="DISULFIDE OXIDOREDUCTASE"/>
    <property type="match status" value="1"/>
</dbReference>
<evidence type="ECO:0000256" key="7">
    <source>
        <dbReference type="ARBA" id="ARBA00023157"/>
    </source>
</evidence>
<evidence type="ECO:0000256" key="4">
    <source>
        <dbReference type="ARBA" id="ARBA00022827"/>
    </source>
</evidence>
<dbReference type="InterPro" id="IPR036188">
    <property type="entry name" value="FAD/NAD-bd_sf"/>
</dbReference>
<dbReference type="Pfam" id="PF02852">
    <property type="entry name" value="Pyr_redox_dim"/>
    <property type="match status" value="1"/>
</dbReference>
<dbReference type="NCBIfam" id="NF004943">
    <property type="entry name" value="PRK06292.2-1"/>
    <property type="match status" value="1"/>
</dbReference>
<dbReference type="InterPro" id="IPR050151">
    <property type="entry name" value="Class-I_Pyr_Nuc-Dis_Oxidored"/>
</dbReference>
<evidence type="ECO:0000256" key="5">
    <source>
        <dbReference type="ARBA" id="ARBA00023002"/>
    </source>
</evidence>
<evidence type="ECO:0000256" key="9">
    <source>
        <dbReference type="RuleBase" id="RU003691"/>
    </source>
</evidence>
<dbReference type="InterPro" id="IPR016156">
    <property type="entry name" value="FAD/NAD-linked_Rdtase_dimer_sf"/>
</dbReference>
<evidence type="ECO:0000256" key="10">
    <source>
        <dbReference type="SAM" id="MobiDB-lite"/>
    </source>
</evidence>
<dbReference type="InterPro" id="IPR004099">
    <property type="entry name" value="Pyr_nucl-diS_OxRdtase_dimer"/>
</dbReference>
<sequence length="455" mass="50228">MKVDVLIIGAGGGAYPAAFRLAGSGKTVLMADPKGVLGGNCLYLGCIPSKTVRELIEINERSGRLLGSKNHADFRLIQQHKDDVQQMRFDQHNREMSEFQSLKFMKGKVSFTGKNSAKVSTESEMIDVEFDYAIIATGTVVSRISFPGSDFCITSDDIFSFGSEIREIPKKMVIVGGGYIALEVADMFHALGTEVHLFVRTETVLRNVDRDLVNIAYPLITPYRVHMNTIIRDITGQRGNLKVNYTENRDDLNMEADEVLLAVGRKGVVPEGLDLTGVKYSSRGIIEVNDTLQTNVSHIYATGDITGRTPYFHAAVRESLVAANNILGDTTDRMDFLNVPVSIFTYPPISYIGILRDEARKRGMDIVETSYAMSGDSRAQMYEEQDGEIRLFFERKTGRIVGGWVVGLDAPQLINEIGTAVFNSLTASDMSKFPDQHPTTNEGISKAARAWKGPT</sequence>
<feature type="region of interest" description="Disordered" evidence="10">
    <location>
        <begin position="433"/>
        <end position="455"/>
    </location>
</feature>
<proteinExistence type="inferred from homology"/>
<dbReference type="SUPFAM" id="SSF51905">
    <property type="entry name" value="FAD/NAD(P)-binding domain"/>
    <property type="match status" value="1"/>
</dbReference>
<dbReference type="PROSITE" id="PS00076">
    <property type="entry name" value="PYRIDINE_REDOX_1"/>
    <property type="match status" value="1"/>
</dbReference>
<dbReference type="Gene3D" id="3.50.50.60">
    <property type="entry name" value="FAD/NAD(P)-binding domain"/>
    <property type="match status" value="2"/>
</dbReference>
<evidence type="ECO:0000256" key="1">
    <source>
        <dbReference type="ARBA" id="ARBA00001974"/>
    </source>
</evidence>
<organism evidence="13 14">
    <name type="scientific">Cuniculiplasma divulgatum</name>
    <dbReference type="NCBI Taxonomy" id="1673428"/>
    <lineage>
        <taxon>Archaea</taxon>
        <taxon>Methanobacteriati</taxon>
        <taxon>Thermoplasmatota</taxon>
        <taxon>Thermoplasmata</taxon>
        <taxon>Thermoplasmatales</taxon>
        <taxon>Cuniculiplasmataceae</taxon>
        <taxon>Cuniculiplasma</taxon>
    </lineage>
</organism>
<dbReference type="PIRSF" id="PIRSF000350">
    <property type="entry name" value="Mercury_reductase_MerA"/>
    <property type="match status" value="1"/>
</dbReference>
<keyword evidence="3 9" id="KW-0285">Flavoprotein</keyword>